<dbReference type="PROSITE" id="PS51733">
    <property type="entry name" value="BPL_LPL_CATALYTIC"/>
    <property type="match status" value="1"/>
</dbReference>
<dbReference type="AlphaFoldDB" id="F3QY31"/>
<dbReference type="EMBL" id="AFBR01000092">
    <property type="protein sequence ID" value="EGG50677.1"/>
    <property type="molecule type" value="Genomic_DNA"/>
</dbReference>
<dbReference type="Pfam" id="PF03099">
    <property type="entry name" value="BPL_LplA_LipB"/>
    <property type="match status" value="1"/>
</dbReference>
<evidence type="ECO:0000256" key="1">
    <source>
        <dbReference type="ARBA" id="ARBA00022598"/>
    </source>
</evidence>
<dbReference type="eggNOG" id="COG0340">
    <property type="taxonomic scope" value="Bacteria"/>
</dbReference>
<dbReference type="InterPro" id="IPR004143">
    <property type="entry name" value="BPL_LPL_catalytic"/>
</dbReference>
<dbReference type="Proteomes" id="UP000005546">
    <property type="component" value="Unassembled WGS sequence"/>
</dbReference>
<protein>
    <submittedName>
        <fullName evidence="3">Biotin--[acetyl-CoA-carboxylase] ligase</fullName>
    </submittedName>
</protein>
<dbReference type="Gene3D" id="3.30.930.10">
    <property type="entry name" value="Bira Bifunctional Protein, Domain 2"/>
    <property type="match status" value="1"/>
</dbReference>
<keyword evidence="4" id="KW-1185">Reference proteome</keyword>
<dbReference type="CDD" id="cd16442">
    <property type="entry name" value="BPL"/>
    <property type="match status" value="1"/>
</dbReference>
<accession>F3QY31</accession>
<organism evidence="3 4">
    <name type="scientific">Paraprevotella xylaniphila YIT 11841</name>
    <dbReference type="NCBI Taxonomy" id="762982"/>
    <lineage>
        <taxon>Bacteria</taxon>
        <taxon>Pseudomonadati</taxon>
        <taxon>Bacteroidota</taxon>
        <taxon>Bacteroidia</taxon>
        <taxon>Bacteroidales</taxon>
        <taxon>Prevotellaceae</taxon>
        <taxon>Paraprevotella</taxon>
    </lineage>
</organism>
<evidence type="ECO:0000313" key="3">
    <source>
        <dbReference type="EMBL" id="EGG50677.1"/>
    </source>
</evidence>
<evidence type="ECO:0000259" key="2">
    <source>
        <dbReference type="PROSITE" id="PS51733"/>
    </source>
</evidence>
<evidence type="ECO:0000313" key="4">
    <source>
        <dbReference type="Proteomes" id="UP000005546"/>
    </source>
</evidence>
<feature type="domain" description="BPL/LPL catalytic" evidence="2">
    <location>
        <begin position="1"/>
        <end position="150"/>
    </location>
</feature>
<dbReference type="InterPro" id="IPR045864">
    <property type="entry name" value="aa-tRNA-synth_II/BPL/LPL"/>
</dbReference>
<reference evidence="3 4" key="1">
    <citation type="submission" date="2011-02" db="EMBL/GenBank/DDBJ databases">
        <authorList>
            <person name="Weinstock G."/>
            <person name="Sodergren E."/>
            <person name="Clifton S."/>
            <person name="Fulton L."/>
            <person name="Fulton B."/>
            <person name="Courtney L."/>
            <person name="Fronick C."/>
            <person name="Harrison M."/>
            <person name="Strong C."/>
            <person name="Farmer C."/>
            <person name="Delahaunty K."/>
            <person name="Markovic C."/>
            <person name="Hall O."/>
            <person name="Minx P."/>
            <person name="Tomlinson C."/>
            <person name="Mitreva M."/>
            <person name="Hou S."/>
            <person name="Chen J."/>
            <person name="Wollam A."/>
            <person name="Pepin K.H."/>
            <person name="Johnson M."/>
            <person name="Bhonagiri V."/>
            <person name="Zhang X."/>
            <person name="Suruliraj S."/>
            <person name="Warren W."/>
            <person name="Chinwalla A."/>
            <person name="Mardis E.R."/>
            <person name="Wilson R.K."/>
        </authorList>
    </citation>
    <scope>NUCLEOTIDE SEQUENCE [LARGE SCALE GENOMIC DNA]</scope>
    <source>
        <strain evidence="3 4">YIT 11841</strain>
    </source>
</reference>
<dbReference type="STRING" id="762982.HMPREF9442_03122"/>
<dbReference type="GO" id="GO:0005737">
    <property type="term" value="C:cytoplasm"/>
    <property type="evidence" value="ECO:0007669"/>
    <property type="project" value="TreeGrafter"/>
</dbReference>
<name>F3QY31_9BACT</name>
<dbReference type="PANTHER" id="PTHR12835">
    <property type="entry name" value="BIOTIN PROTEIN LIGASE"/>
    <property type="match status" value="1"/>
</dbReference>
<keyword evidence="1 3" id="KW-0436">Ligase</keyword>
<dbReference type="GO" id="GO:0004077">
    <property type="term" value="F:biotin--[biotin carboxyl-carrier protein] ligase activity"/>
    <property type="evidence" value="ECO:0007669"/>
    <property type="project" value="InterPro"/>
</dbReference>
<dbReference type="NCBIfam" id="TIGR00121">
    <property type="entry name" value="birA_ligase"/>
    <property type="match status" value="1"/>
</dbReference>
<dbReference type="InterPro" id="IPR004408">
    <property type="entry name" value="Biotin_CoA_COase_ligase"/>
</dbReference>
<dbReference type="SUPFAM" id="SSF55681">
    <property type="entry name" value="Class II aaRS and biotin synthetases"/>
    <property type="match status" value="1"/>
</dbReference>
<dbReference type="PANTHER" id="PTHR12835:SF5">
    <property type="entry name" value="BIOTIN--PROTEIN LIGASE"/>
    <property type="match status" value="1"/>
</dbReference>
<comment type="caution">
    <text evidence="3">The sequence shown here is derived from an EMBL/GenBank/DDBJ whole genome shotgun (WGS) entry which is preliminary data.</text>
</comment>
<gene>
    <name evidence="3" type="ORF">HMPREF9442_03122</name>
</gene>
<sequence>MILATADFQTAGRGQAGNSWESEAGKNLLFGLLFHPREVEAKRQFILSQAMALSVCETLSGYAKDICVKWPNDIYWKDRKICGMLIENTLIGRCIENCIIGAGININQQTFCSDAPNPVSLRQITGKEEEPVFILADIIKRFKDYYRNIQQGRTEDIARSYREQLYRCNGFHLYQDADGVFEAEIHDVEPTGHLVLTDRNGITRRYAFKEVSHLIPSGTNPSAPFVL</sequence>
<proteinExistence type="predicted"/>
<dbReference type="HOGENOM" id="CLU_051096_3_1_10"/>